<evidence type="ECO:0008006" key="4">
    <source>
        <dbReference type="Google" id="ProtNLM"/>
    </source>
</evidence>
<protein>
    <recommendedName>
        <fullName evidence="4">TNF family profile domain-containing protein</fullName>
    </recommendedName>
</protein>
<organism evidence="2 3">
    <name type="scientific">Batillaria attramentaria</name>
    <dbReference type="NCBI Taxonomy" id="370345"/>
    <lineage>
        <taxon>Eukaryota</taxon>
        <taxon>Metazoa</taxon>
        <taxon>Spiralia</taxon>
        <taxon>Lophotrochozoa</taxon>
        <taxon>Mollusca</taxon>
        <taxon>Gastropoda</taxon>
        <taxon>Caenogastropoda</taxon>
        <taxon>Sorbeoconcha</taxon>
        <taxon>Cerithioidea</taxon>
        <taxon>Batillariidae</taxon>
        <taxon>Batillaria</taxon>
    </lineage>
</organism>
<evidence type="ECO:0000313" key="3">
    <source>
        <dbReference type="Proteomes" id="UP001519460"/>
    </source>
</evidence>
<dbReference type="Proteomes" id="UP001519460">
    <property type="component" value="Unassembled WGS sequence"/>
</dbReference>
<gene>
    <name evidence="2" type="ORF">BaRGS_00025556</name>
</gene>
<evidence type="ECO:0000256" key="1">
    <source>
        <dbReference type="SAM" id="Phobius"/>
    </source>
</evidence>
<name>A0ABD0K7V9_9CAEN</name>
<comment type="caution">
    <text evidence="2">The sequence shown here is derived from an EMBL/GenBank/DDBJ whole genome shotgun (WGS) entry which is preliminary data.</text>
</comment>
<dbReference type="AlphaFoldDB" id="A0ABD0K7V9"/>
<keyword evidence="1" id="KW-1133">Transmembrane helix</keyword>
<proteinExistence type="predicted"/>
<evidence type="ECO:0000313" key="2">
    <source>
        <dbReference type="EMBL" id="KAK7483152.1"/>
    </source>
</evidence>
<accession>A0ABD0K7V9</accession>
<keyword evidence="1" id="KW-0472">Membrane</keyword>
<sequence>METDTVKAGESQEFIIVDCPPKETETRLPYSKMSRAKATLLGVFVVMNITVITFALLELIMTAGRLGKNCQSENRPVSPLCVLCEDAGEFAGQMRRYSGGRGDVCCPLDHQQTAEVMDKIYQNARDEKQEEFLRQPQPQYSSFVMLPEPEGVGETLWHANRAKPSGHVTGIHKMNAEEFYALDQDDKVADLQVVGDWPLRVEPYRTVSTGYVQRLTWGLSVPASGLYRVHTSVNFYFRYEHADTNQVMF</sequence>
<dbReference type="EMBL" id="JACVVK020000231">
    <property type="protein sequence ID" value="KAK7483152.1"/>
    <property type="molecule type" value="Genomic_DNA"/>
</dbReference>
<feature type="non-terminal residue" evidence="2">
    <location>
        <position position="249"/>
    </location>
</feature>
<keyword evidence="1" id="KW-0812">Transmembrane</keyword>
<feature type="transmembrane region" description="Helical" evidence="1">
    <location>
        <begin position="38"/>
        <end position="61"/>
    </location>
</feature>
<keyword evidence="3" id="KW-1185">Reference proteome</keyword>
<reference evidence="2 3" key="1">
    <citation type="journal article" date="2023" name="Sci. Data">
        <title>Genome assembly of the Korean intertidal mud-creeper Batillaria attramentaria.</title>
        <authorList>
            <person name="Patra A.K."/>
            <person name="Ho P.T."/>
            <person name="Jun S."/>
            <person name="Lee S.J."/>
            <person name="Kim Y."/>
            <person name="Won Y.J."/>
        </authorList>
    </citation>
    <scope>NUCLEOTIDE SEQUENCE [LARGE SCALE GENOMIC DNA]</scope>
    <source>
        <strain evidence="2">Wonlab-2016</strain>
    </source>
</reference>